<reference evidence="9 10" key="1">
    <citation type="journal article" date="2019" name="Anaerobe">
        <title>Detection of Robinsoniella peoriensis in multiple bone samples of a trauma patient.</title>
        <authorList>
            <person name="Schrottner P."/>
            <person name="Hartwich K."/>
            <person name="Bunk B."/>
            <person name="Schober I."/>
            <person name="Helbig S."/>
            <person name="Rudolph W.W."/>
            <person name="Gunzer F."/>
        </authorList>
    </citation>
    <scope>NUCLEOTIDE SEQUENCE [LARGE SCALE GENOMIC DNA]</scope>
    <source>
        <strain evidence="9 10">DSM 106044</strain>
    </source>
</reference>
<evidence type="ECO:0000313" key="9">
    <source>
        <dbReference type="EMBL" id="TLC99783.1"/>
    </source>
</evidence>
<dbReference type="GO" id="GO:0005886">
    <property type="term" value="C:plasma membrane"/>
    <property type="evidence" value="ECO:0007669"/>
    <property type="project" value="UniProtKB-SubCell"/>
</dbReference>
<evidence type="ECO:0000256" key="5">
    <source>
        <dbReference type="ARBA" id="ARBA00023136"/>
    </source>
</evidence>
<feature type="domain" description="Type II secretion system protein GspF" evidence="8">
    <location>
        <begin position="342"/>
        <end position="475"/>
    </location>
</feature>
<keyword evidence="3 7" id="KW-0812">Transmembrane</keyword>
<dbReference type="STRING" id="180332.GCA_000797495_01173"/>
<evidence type="ECO:0000256" key="7">
    <source>
        <dbReference type="SAM" id="Phobius"/>
    </source>
</evidence>
<feature type="transmembrane region" description="Helical" evidence="7">
    <location>
        <begin position="457"/>
        <end position="478"/>
    </location>
</feature>
<dbReference type="PANTHER" id="PTHR35007:SF2">
    <property type="entry name" value="PILUS ASSEMBLE PROTEIN"/>
    <property type="match status" value="1"/>
</dbReference>
<proteinExistence type="predicted"/>
<dbReference type="EMBL" id="QGQD01000066">
    <property type="protein sequence ID" value="TLC99783.1"/>
    <property type="molecule type" value="Genomic_DNA"/>
</dbReference>
<keyword evidence="6" id="KW-0175">Coiled coil</keyword>
<comment type="caution">
    <text evidence="9">The sequence shown here is derived from an EMBL/GenBank/DDBJ whole genome shotgun (WGS) entry which is preliminary data.</text>
</comment>
<evidence type="ECO:0000256" key="3">
    <source>
        <dbReference type="ARBA" id="ARBA00022692"/>
    </source>
</evidence>
<evidence type="ECO:0000256" key="2">
    <source>
        <dbReference type="ARBA" id="ARBA00022475"/>
    </source>
</evidence>
<dbReference type="AlphaFoldDB" id="A0A4U8Q635"/>
<dbReference type="Proteomes" id="UP000306509">
    <property type="component" value="Unassembled WGS sequence"/>
</dbReference>
<evidence type="ECO:0000259" key="8">
    <source>
        <dbReference type="Pfam" id="PF00482"/>
    </source>
</evidence>
<accession>A0A4U8Q635</accession>
<dbReference type="InterPro" id="IPR018076">
    <property type="entry name" value="T2SS_GspF_dom"/>
</dbReference>
<feature type="coiled-coil region" evidence="6">
    <location>
        <begin position="251"/>
        <end position="278"/>
    </location>
</feature>
<feature type="transmembrane region" description="Helical" evidence="7">
    <location>
        <begin position="298"/>
        <end position="316"/>
    </location>
</feature>
<evidence type="ECO:0000256" key="4">
    <source>
        <dbReference type="ARBA" id="ARBA00022989"/>
    </source>
</evidence>
<evidence type="ECO:0000256" key="1">
    <source>
        <dbReference type="ARBA" id="ARBA00004651"/>
    </source>
</evidence>
<keyword evidence="4 7" id="KW-1133">Transmembrane helix</keyword>
<dbReference type="OrthoDB" id="9793966at2"/>
<dbReference type="RefSeq" id="WP_083267450.1">
    <property type="nucleotide sequence ID" value="NZ_CABMJZ010000080.1"/>
</dbReference>
<protein>
    <submittedName>
        <fullName evidence="9">Flp pilus assembly protein TadB</fullName>
    </submittedName>
</protein>
<organism evidence="9 10">
    <name type="scientific">Robinsoniella peoriensis</name>
    <dbReference type="NCBI Taxonomy" id="180332"/>
    <lineage>
        <taxon>Bacteria</taxon>
        <taxon>Bacillati</taxon>
        <taxon>Bacillota</taxon>
        <taxon>Clostridia</taxon>
        <taxon>Lachnospirales</taxon>
        <taxon>Lachnospiraceae</taxon>
        <taxon>Robinsoniella</taxon>
    </lineage>
</organism>
<feature type="transmembrane region" description="Helical" evidence="7">
    <location>
        <begin position="82"/>
        <end position="102"/>
    </location>
</feature>
<keyword evidence="2" id="KW-1003">Cell membrane</keyword>
<evidence type="ECO:0000313" key="10">
    <source>
        <dbReference type="Proteomes" id="UP000306509"/>
    </source>
</evidence>
<sequence length="480" mass="53785">MMLCWGLLAVFGILFAVASAVKVPESFYIKKLMIPFYKISIFIFGMFPKKGRFYVQKRVEKDLEAVSCGKKADIQNYYMEKLALGLCIVFIGTGCSLGIQILTESDQILKEGNILERPGYGEGDLETSLQAKIEGLEDTSDISFDLGAQQYRLEQKQELITQAIGKLEKLILGENNTMDEVRKKLYLPQTILEGKVQAEWISEPLEIIDEEGFIIGDIPEEGILVKLTASLECFGEKGEFCTYARVLPPVYTKEEELYVQLKKEIEQANKEGAAEKEMELPDRVDGKKVKWSKSPSEIAGILCVAAILAGICVYIGKDAELHKLAEERSRQMTMDYPDILFKLSMLLGAGLTLKAAFSKVAAEYEKSKDFRHKRYAYEEMAAACHKMQLGMSEAAAYEDFGNRCQEIRYVKLGSLLAQNLRKGSNGLMEILQNEALASMDERKQMAKRFGEAAGTKMLLPMGMMLVIVLVILMVPAVMSF</sequence>
<gene>
    <name evidence="9" type="ORF">DSM106044_03424</name>
</gene>
<comment type="subcellular location">
    <subcellularLocation>
        <location evidence="1">Cell membrane</location>
        <topology evidence="1">Multi-pass membrane protein</topology>
    </subcellularLocation>
</comment>
<dbReference type="Pfam" id="PF00482">
    <property type="entry name" value="T2SSF"/>
    <property type="match status" value="1"/>
</dbReference>
<keyword evidence="5 7" id="KW-0472">Membrane</keyword>
<evidence type="ECO:0000256" key="6">
    <source>
        <dbReference type="SAM" id="Coils"/>
    </source>
</evidence>
<dbReference type="PANTHER" id="PTHR35007">
    <property type="entry name" value="INTEGRAL MEMBRANE PROTEIN-RELATED"/>
    <property type="match status" value="1"/>
</dbReference>
<name>A0A4U8Q635_9FIRM</name>
<keyword evidence="10" id="KW-1185">Reference proteome</keyword>